<keyword evidence="1" id="KW-0812">Transmembrane</keyword>
<reference evidence="4 5" key="1">
    <citation type="journal article" date="2016" name="Nat. Commun.">
        <title>Thousands of microbial genomes shed light on interconnected biogeochemical processes in an aquifer system.</title>
        <authorList>
            <person name="Anantharaman K."/>
            <person name="Brown C.T."/>
            <person name="Hug L.A."/>
            <person name="Sharon I."/>
            <person name="Castelle C.J."/>
            <person name="Probst A.J."/>
            <person name="Thomas B.C."/>
            <person name="Singh A."/>
            <person name="Wilkins M.J."/>
            <person name="Karaoz U."/>
            <person name="Brodie E.L."/>
            <person name="Williams K.H."/>
            <person name="Hubbard S.S."/>
            <person name="Banfield J.F."/>
        </authorList>
    </citation>
    <scope>NUCLEOTIDE SEQUENCE [LARGE SCALE GENOMIC DNA]</scope>
</reference>
<evidence type="ECO:0000313" key="5">
    <source>
        <dbReference type="Proteomes" id="UP000177941"/>
    </source>
</evidence>
<dbReference type="Pfam" id="PF17479">
    <property type="entry name" value="DUF3048_C"/>
    <property type="match status" value="1"/>
</dbReference>
<evidence type="ECO:0000313" key="4">
    <source>
        <dbReference type="EMBL" id="OGY36712.1"/>
    </source>
</evidence>
<dbReference type="Pfam" id="PF11258">
    <property type="entry name" value="DUF3048"/>
    <property type="match status" value="1"/>
</dbReference>
<keyword evidence="1" id="KW-0472">Membrane</keyword>
<dbReference type="AlphaFoldDB" id="A0A1G1X9Q2"/>
<feature type="transmembrane region" description="Helical" evidence="1">
    <location>
        <begin position="20"/>
        <end position="40"/>
    </location>
</feature>
<protein>
    <recommendedName>
        <fullName evidence="6">DUF3048 domain-containing protein</fullName>
    </recommendedName>
</protein>
<accession>A0A1G1X9Q2</accession>
<evidence type="ECO:0000256" key="1">
    <source>
        <dbReference type="SAM" id="Phobius"/>
    </source>
</evidence>
<feature type="domain" description="DUF3048" evidence="2">
    <location>
        <begin position="79"/>
        <end position="218"/>
    </location>
</feature>
<evidence type="ECO:0000259" key="3">
    <source>
        <dbReference type="Pfam" id="PF17479"/>
    </source>
</evidence>
<dbReference type="InterPro" id="IPR035328">
    <property type="entry name" value="DUF3048_C"/>
</dbReference>
<proteinExistence type="predicted"/>
<keyword evidence="1" id="KW-1133">Transmembrane helix</keyword>
<organism evidence="4 5">
    <name type="scientific">Candidatus Andersenbacteria bacterium RIFCSPHIGHO2_12_FULL_45_11b</name>
    <dbReference type="NCBI Taxonomy" id="1797282"/>
    <lineage>
        <taxon>Bacteria</taxon>
        <taxon>Candidatus Anderseniibacteriota</taxon>
    </lineage>
</organism>
<evidence type="ECO:0008006" key="6">
    <source>
        <dbReference type="Google" id="ProtNLM"/>
    </source>
</evidence>
<dbReference type="Proteomes" id="UP000177941">
    <property type="component" value="Unassembled WGS sequence"/>
</dbReference>
<dbReference type="EMBL" id="MHHS01000030">
    <property type="protein sequence ID" value="OGY36712.1"/>
    <property type="molecule type" value="Genomic_DNA"/>
</dbReference>
<feature type="domain" description="DUF3048" evidence="3">
    <location>
        <begin position="253"/>
        <end position="358"/>
    </location>
</feature>
<dbReference type="InterPro" id="IPR021416">
    <property type="entry name" value="DUF3048_N"/>
</dbReference>
<dbReference type="Gene3D" id="3.50.90.10">
    <property type="entry name" value="YerB-like"/>
    <property type="match status" value="1"/>
</dbReference>
<comment type="caution">
    <text evidence="4">The sequence shown here is derived from an EMBL/GenBank/DDBJ whole genome shotgun (WGS) entry which is preliminary data.</text>
</comment>
<sequence>MSEEVDHIPSPVPQKKPVVPIGVAIAAGVLIIAVGAYAGLQARSQKASDDAAHGNLPLGQTKPVAATPDVVNRDTSGLSGMPCEHPNRRPIGVMVAGDPINRPISGFSAADMVFEVPVLVSDVTRLTAVYQCGEPTEIGSVRSARHDYLFLLDGIDGIMAHWGGSYWALNRIAAGEFQTINALQNPNNAFFRKSNLPAPYNGFTTYARLWDTLQKLGYRAETQFKGYDFKDDASLDQRPAGGTLTVGWPGAFKVSYEYNQTTNRYERYWAGVKQFDGADKRLIAPSAVAIMSATNEYADGPGGYNDMGIEGSGNLAVYQDGKVINGKWVKNELDKKDPIHFLDAQGNPITFTRGQVWVMAVEPTISVTWTAK</sequence>
<gene>
    <name evidence="4" type="ORF">A3E36_04010</name>
</gene>
<name>A0A1G1X9Q2_9BACT</name>
<dbReference type="InterPro" id="IPR023158">
    <property type="entry name" value="YerB-like_sf"/>
</dbReference>
<evidence type="ECO:0000259" key="2">
    <source>
        <dbReference type="Pfam" id="PF11258"/>
    </source>
</evidence>
<dbReference type="SUPFAM" id="SSF159774">
    <property type="entry name" value="YerB-like"/>
    <property type="match status" value="1"/>
</dbReference>